<dbReference type="Proteomes" id="UP000887566">
    <property type="component" value="Unplaced"/>
</dbReference>
<dbReference type="InterPro" id="IPR005135">
    <property type="entry name" value="Endo/exonuclease/phosphatase"/>
</dbReference>
<dbReference type="Pfam" id="PF03372">
    <property type="entry name" value="Exo_endo_phos"/>
    <property type="match status" value="1"/>
</dbReference>
<dbReference type="WBParaSite" id="PSAMB.scaffold8496size6165.g31549.t1">
    <property type="protein sequence ID" value="PSAMB.scaffold8496size6165.g31549.t1"/>
    <property type="gene ID" value="PSAMB.scaffold8496size6165.g31549"/>
</dbReference>
<dbReference type="InterPro" id="IPR036691">
    <property type="entry name" value="Endo/exonu/phosph_ase_sf"/>
</dbReference>
<dbReference type="Pfam" id="PF00078">
    <property type="entry name" value="RVT_1"/>
    <property type="match status" value="1"/>
</dbReference>
<keyword evidence="2" id="KW-1185">Reference proteome</keyword>
<dbReference type="GO" id="GO:0003824">
    <property type="term" value="F:catalytic activity"/>
    <property type="evidence" value="ECO:0007669"/>
    <property type="project" value="InterPro"/>
</dbReference>
<dbReference type="Gene3D" id="3.60.10.10">
    <property type="entry name" value="Endonuclease/exonuclease/phosphatase"/>
    <property type="match status" value="1"/>
</dbReference>
<dbReference type="InterPro" id="IPR000477">
    <property type="entry name" value="RT_dom"/>
</dbReference>
<dbReference type="PANTHER" id="PTHR47027">
    <property type="entry name" value="REVERSE TRANSCRIPTASE DOMAIN-CONTAINING PROTEIN"/>
    <property type="match status" value="1"/>
</dbReference>
<dbReference type="SUPFAM" id="SSF56219">
    <property type="entry name" value="DNase I-like"/>
    <property type="match status" value="1"/>
</dbReference>
<evidence type="ECO:0000259" key="1">
    <source>
        <dbReference type="PROSITE" id="PS50878"/>
    </source>
</evidence>
<name>A0A914XK98_9BILA</name>
<dbReference type="SUPFAM" id="SSF56672">
    <property type="entry name" value="DNA/RNA polymerases"/>
    <property type="match status" value="1"/>
</dbReference>
<dbReference type="AlphaFoldDB" id="A0A914XK98"/>
<proteinExistence type="predicted"/>
<organism evidence="2 3">
    <name type="scientific">Plectus sambesii</name>
    <dbReference type="NCBI Taxonomy" id="2011161"/>
    <lineage>
        <taxon>Eukaryota</taxon>
        <taxon>Metazoa</taxon>
        <taxon>Ecdysozoa</taxon>
        <taxon>Nematoda</taxon>
        <taxon>Chromadorea</taxon>
        <taxon>Plectida</taxon>
        <taxon>Plectina</taxon>
        <taxon>Plectoidea</taxon>
        <taxon>Plectidae</taxon>
        <taxon>Plectus</taxon>
    </lineage>
</organism>
<accession>A0A914XK98</accession>
<dbReference type="PANTHER" id="PTHR47027:SF20">
    <property type="entry name" value="REVERSE TRANSCRIPTASE-LIKE PROTEIN WITH RNA-DIRECTED DNA POLYMERASE DOMAIN"/>
    <property type="match status" value="1"/>
</dbReference>
<protein>
    <submittedName>
        <fullName evidence="3">Reverse transcriptase domain-containing protein</fullName>
    </submittedName>
</protein>
<sequence>MSSTPKRRTLSPAQKRGYNLAISPSTHTQSRINSLKFKFNVGFINARTLSSDPHIDILLKELDSCHIDIGCVSETKRRNEITAKWKTGHQVYLGAAEGRIGGVGFTVAPHLVEFISEVHIHSNRLSTLILKKSNTSIKIVSAYAPTSAASDDEVEDFYSELDALVRTSPTTDFTVVGGDFNARIGKRKPGEQYVGNFGSGDRNERGDRLAAYAEDSHQHILNTKFQKRHGRKWSWKTPNGAHRFELDYVLCSVPRIFKDVSIIGESRFNIGSDHRLVRGQISIDCKYEKKRRAVKIATGAKKTVDPGLLRASTSFFPMIDLTEPSDTCTKFTAAMSSHVKGATSTTPSAPRLQLRPETLQLLAERKEKNNRRNHLERTIANRAIRLQVAQDYADYSKSKQAEAALAIGGMKAAWRELSLKTPTPMALLRQDGTLATSTEDMVKVVETFYNNLYSSKKHVPEIAPSSDEVIPTVLTEEVCSAIRQIKNGRAAGQDKMRVDHLKNCSDCVHSALASLFSLILEKKAIPSQWKQSDMIVIHKKGDKQDMANYRPITLLSHIYKVFTRVLLNCLRSKLEEGTSKEQAGEFCVPLCALFIDFQKAFDTIELPVVLNALRHQGVEEGYVEIIQQCNTNCTTQVKLLFKPANVNIKRVVWQGDVISPNLFVAALEDIIQQADLRGGFNIDGEQLQYLAFADDIVLLAHDPCNLQDSFHRLNIASSKAGLEIHPKKTQWMKNKFCRDATIRLGNRIVEEVDSYVYLGQSTSMNNDLSQELRRKKRTAWGAFSKCREVLVNKDIDMKTRSNIFNSHILPALTYDCETWNTIKTEEESLRVVQRAIEQWMCRLTLCDQVLNDTIHQTTGVQDVVAHIYNSKRRWAGHVLRRTGN</sequence>
<dbReference type="PROSITE" id="PS50878">
    <property type="entry name" value="RT_POL"/>
    <property type="match status" value="1"/>
</dbReference>
<dbReference type="CDD" id="cd01650">
    <property type="entry name" value="RT_nLTR_like"/>
    <property type="match status" value="1"/>
</dbReference>
<dbReference type="InterPro" id="IPR043502">
    <property type="entry name" value="DNA/RNA_pol_sf"/>
</dbReference>
<evidence type="ECO:0000313" key="3">
    <source>
        <dbReference type="WBParaSite" id="PSAMB.scaffold8496size6165.g31549.t1"/>
    </source>
</evidence>
<dbReference type="CDD" id="cd09076">
    <property type="entry name" value="L1-EN"/>
    <property type="match status" value="1"/>
</dbReference>
<feature type="domain" description="Reverse transcriptase" evidence="1">
    <location>
        <begin position="518"/>
        <end position="748"/>
    </location>
</feature>
<evidence type="ECO:0000313" key="2">
    <source>
        <dbReference type="Proteomes" id="UP000887566"/>
    </source>
</evidence>
<reference evidence="3" key="1">
    <citation type="submission" date="2022-11" db="UniProtKB">
        <authorList>
            <consortium name="WormBaseParasite"/>
        </authorList>
    </citation>
    <scope>IDENTIFICATION</scope>
</reference>